<evidence type="ECO:0000256" key="8">
    <source>
        <dbReference type="SAM" id="Phobius"/>
    </source>
</evidence>
<dbReference type="PANTHER" id="PTHR33908">
    <property type="entry name" value="MANNOSYLTRANSFERASE YKCB-RELATED"/>
    <property type="match status" value="1"/>
</dbReference>
<gene>
    <name evidence="10" type="ORF">UW55_C0001G0001</name>
</gene>
<feature type="transmembrane region" description="Helical" evidence="8">
    <location>
        <begin position="255"/>
        <end position="272"/>
    </location>
</feature>
<feature type="transmembrane region" description="Helical" evidence="8">
    <location>
        <begin position="24"/>
        <end position="46"/>
    </location>
</feature>
<feature type="transmembrane region" description="Helical" evidence="8">
    <location>
        <begin position="95"/>
        <end position="120"/>
    </location>
</feature>
<evidence type="ECO:0000313" key="10">
    <source>
        <dbReference type="EMBL" id="KKT63708.1"/>
    </source>
</evidence>
<dbReference type="GO" id="GO:0005886">
    <property type="term" value="C:plasma membrane"/>
    <property type="evidence" value="ECO:0007669"/>
    <property type="project" value="UniProtKB-SubCell"/>
</dbReference>
<dbReference type="InterPro" id="IPR050297">
    <property type="entry name" value="LipidA_mod_glycosyltrf_83"/>
</dbReference>
<comment type="caution">
    <text evidence="10">The sequence shown here is derived from an EMBL/GenBank/DDBJ whole genome shotgun (WGS) entry which is preliminary data.</text>
</comment>
<dbReference type="InterPro" id="IPR038731">
    <property type="entry name" value="RgtA/B/C-like"/>
</dbReference>
<dbReference type="PANTHER" id="PTHR33908:SF11">
    <property type="entry name" value="MEMBRANE PROTEIN"/>
    <property type="match status" value="1"/>
</dbReference>
<dbReference type="GO" id="GO:0009103">
    <property type="term" value="P:lipopolysaccharide biosynthetic process"/>
    <property type="evidence" value="ECO:0007669"/>
    <property type="project" value="UniProtKB-ARBA"/>
</dbReference>
<keyword evidence="5 8" id="KW-0812">Transmembrane</keyword>
<accession>A0A0G1IXJ7</accession>
<evidence type="ECO:0000259" key="9">
    <source>
        <dbReference type="Pfam" id="PF13231"/>
    </source>
</evidence>
<keyword evidence="2" id="KW-1003">Cell membrane</keyword>
<feature type="transmembrane region" description="Helical" evidence="8">
    <location>
        <begin position="416"/>
        <end position="434"/>
    </location>
</feature>
<evidence type="ECO:0000313" key="11">
    <source>
        <dbReference type="Proteomes" id="UP000033945"/>
    </source>
</evidence>
<dbReference type="GO" id="GO:0016763">
    <property type="term" value="F:pentosyltransferase activity"/>
    <property type="evidence" value="ECO:0007669"/>
    <property type="project" value="TreeGrafter"/>
</dbReference>
<feature type="transmembrane region" description="Helical" evidence="8">
    <location>
        <begin position="228"/>
        <end position="248"/>
    </location>
</feature>
<evidence type="ECO:0000256" key="4">
    <source>
        <dbReference type="ARBA" id="ARBA00022679"/>
    </source>
</evidence>
<evidence type="ECO:0000256" key="2">
    <source>
        <dbReference type="ARBA" id="ARBA00022475"/>
    </source>
</evidence>
<feature type="transmembrane region" description="Helical" evidence="8">
    <location>
        <begin position="153"/>
        <end position="176"/>
    </location>
</feature>
<dbReference type="EMBL" id="LCIT01000001">
    <property type="protein sequence ID" value="KKT63708.1"/>
    <property type="molecule type" value="Genomic_DNA"/>
</dbReference>
<protein>
    <recommendedName>
        <fullName evidence="9">Glycosyltransferase RgtA/B/C/D-like domain-containing protein</fullName>
    </recommendedName>
</protein>
<evidence type="ECO:0000256" key="6">
    <source>
        <dbReference type="ARBA" id="ARBA00022989"/>
    </source>
</evidence>
<evidence type="ECO:0000256" key="5">
    <source>
        <dbReference type="ARBA" id="ARBA00022692"/>
    </source>
</evidence>
<organism evidence="10 11">
    <name type="scientific">Candidatus Giovannonibacteria bacterium GW2011_GWA2_44_26</name>
    <dbReference type="NCBI Taxonomy" id="1618648"/>
    <lineage>
        <taxon>Bacteria</taxon>
        <taxon>Candidatus Giovannoniibacteriota</taxon>
    </lineage>
</organism>
<evidence type="ECO:0000256" key="7">
    <source>
        <dbReference type="ARBA" id="ARBA00023136"/>
    </source>
</evidence>
<dbReference type="Proteomes" id="UP000033945">
    <property type="component" value="Unassembled WGS sequence"/>
</dbReference>
<keyword evidence="3" id="KW-0328">Glycosyltransferase</keyword>
<keyword evidence="6 8" id="KW-1133">Transmembrane helix</keyword>
<feature type="transmembrane region" description="Helical" evidence="8">
    <location>
        <begin position="188"/>
        <end position="216"/>
    </location>
</feature>
<proteinExistence type="predicted"/>
<reference evidence="10 11" key="1">
    <citation type="journal article" date="2015" name="Nature">
        <title>rRNA introns, odd ribosomes, and small enigmatic genomes across a large radiation of phyla.</title>
        <authorList>
            <person name="Brown C.T."/>
            <person name="Hug L.A."/>
            <person name="Thomas B.C."/>
            <person name="Sharon I."/>
            <person name="Castelle C.J."/>
            <person name="Singh A."/>
            <person name="Wilkins M.J."/>
            <person name="Williams K.H."/>
            <person name="Banfield J.F."/>
        </authorList>
    </citation>
    <scope>NUCLEOTIDE SEQUENCE [LARGE SCALE GENOMIC DNA]</scope>
</reference>
<feature type="transmembrane region" description="Helical" evidence="8">
    <location>
        <begin position="388"/>
        <end position="409"/>
    </location>
</feature>
<evidence type="ECO:0000256" key="1">
    <source>
        <dbReference type="ARBA" id="ARBA00004651"/>
    </source>
</evidence>
<keyword evidence="4" id="KW-0808">Transferase</keyword>
<feature type="domain" description="Glycosyltransferase RgtA/B/C/D-like" evidence="9">
    <location>
        <begin position="90"/>
        <end position="235"/>
    </location>
</feature>
<sequence>MKDQKITFGPWILKKNTVKIENKLFILSAAVFLIYLPTIFLFYKFAMPNSSGRPFPVLYGDSADYLALADNIIKFQSFTLDGQRPVDHITPGYPLFLALILSIFKSYYAVSFIQILLVAITSFLIFKIGEKIISSTAGFVAAFLYIINPSTLYYSMVIMSDVLFSFLLVLSVYLMFFANSKRDRAGIFIAGLLLGFAVLVRPIGMFLPLLFATFYFFSNKKIIDLKKLAILIFIFITAYGFVLTPWILRNKISSGVWGISSLGSFNLFNYNVPLFLSVKYDKDIKEIRTSLYEETNGLNEQEAKRFEHSKEIQIIALKRIFQDPLGYAVFHLSKIFQFLGGNSSKNFYVDTMEILRHKSSPFPHIALIDLILKKEIRLSWEWLKSQHIFNFEYLIWFVIVMLSFASIVFRKYRWQALLFVSIILYFAVLTGPVAHVRYRFQVEPFMFLSALLGFQSFRERTFLFPRRRAKHPHPSV</sequence>
<name>A0A0G1IXJ7_9BACT</name>
<evidence type="ECO:0000256" key="3">
    <source>
        <dbReference type="ARBA" id="ARBA00022676"/>
    </source>
</evidence>
<dbReference type="Pfam" id="PF13231">
    <property type="entry name" value="PMT_2"/>
    <property type="match status" value="1"/>
</dbReference>
<keyword evidence="7 8" id="KW-0472">Membrane</keyword>
<comment type="subcellular location">
    <subcellularLocation>
        <location evidence="1">Cell membrane</location>
        <topology evidence="1">Multi-pass membrane protein</topology>
    </subcellularLocation>
</comment>
<dbReference type="AlphaFoldDB" id="A0A0G1IXJ7"/>
<feature type="transmembrane region" description="Helical" evidence="8">
    <location>
        <begin position="132"/>
        <end position="147"/>
    </location>
</feature>